<evidence type="ECO:0000313" key="2">
    <source>
        <dbReference type="EMBL" id="EKD66638.1"/>
    </source>
</evidence>
<comment type="caution">
    <text evidence="2">The sequence shown here is derived from an EMBL/GenBank/DDBJ whole genome shotgun (WGS) entry which is preliminary data.</text>
</comment>
<dbReference type="InterPro" id="IPR025714">
    <property type="entry name" value="Methyltranfer_dom"/>
</dbReference>
<reference evidence="2" key="1">
    <citation type="journal article" date="2012" name="Science">
        <title>Fermentation, hydrogen, and sulfur metabolism in multiple uncultivated bacterial phyla.</title>
        <authorList>
            <person name="Wrighton K.C."/>
            <person name="Thomas B.C."/>
            <person name="Sharon I."/>
            <person name="Miller C.S."/>
            <person name="Castelle C.J."/>
            <person name="VerBerkmoes N.C."/>
            <person name="Wilkins M.J."/>
            <person name="Hettich R.L."/>
            <person name="Lipton M.S."/>
            <person name="Williams K.H."/>
            <person name="Long P.E."/>
            <person name="Banfield J.F."/>
        </authorList>
    </citation>
    <scope>NUCLEOTIDE SEQUENCE [LARGE SCALE GENOMIC DNA]</scope>
</reference>
<proteinExistence type="predicted"/>
<dbReference type="InterPro" id="IPR029063">
    <property type="entry name" value="SAM-dependent_MTases_sf"/>
</dbReference>
<gene>
    <name evidence="2" type="ORF">ACD_49C00026G0013</name>
</gene>
<sequence>MDLKAIQHEENIWNNIFKKELKKNKFEKFSSFWWEEYYNEITNFIRNNIIINLKNKNILEAWSWSWKSSLLIWNYVKKITLFDISESALKYANFLAEKLYISNISFKKWNIFNMDLKNNSFDFTWNIWTIEHYNNEDIKKILTEMFRVTENNWYIALWFPNFYSWPILKAWLNKKIPFLKWYKLDTEIFYSKNDILNIIEDINWIEIDDLKINKFWNFMPIWTPKILLFFWKRLEKFFYNNKFLTFISFKIIKNG</sequence>
<name>K2BD39_9BACT</name>
<dbReference type="EMBL" id="AMFJ01021612">
    <property type="protein sequence ID" value="EKD66638.1"/>
    <property type="molecule type" value="Genomic_DNA"/>
</dbReference>
<evidence type="ECO:0000259" key="1">
    <source>
        <dbReference type="Pfam" id="PF13847"/>
    </source>
</evidence>
<accession>K2BD39</accession>
<feature type="domain" description="Methyltransferase" evidence="1">
    <location>
        <begin position="77"/>
        <end position="157"/>
    </location>
</feature>
<dbReference type="Gene3D" id="3.40.50.150">
    <property type="entry name" value="Vaccinia Virus protein VP39"/>
    <property type="match status" value="1"/>
</dbReference>
<organism evidence="2">
    <name type="scientific">uncultured bacterium</name>
    <name type="common">gcode 4</name>
    <dbReference type="NCBI Taxonomy" id="1234023"/>
    <lineage>
        <taxon>Bacteria</taxon>
        <taxon>environmental samples</taxon>
    </lineage>
</organism>
<dbReference type="Pfam" id="PF13847">
    <property type="entry name" value="Methyltransf_31"/>
    <property type="match status" value="1"/>
</dbReference>
<dbReference type="AlphaFoldDB" id="K2BD39"/>
<dbReference type="SUPFAM" id="SSF53335">
    <property type="entry name" value="S-adenosyl-L-methionine-dependent methyltransferases"/>
    <property type="match status" value="1"/>
</dbReference>
<protein>
    <recommendedName>
        <fullName evidence="1">Methyltransferase domain-containing protein</fullName>
    </recommendedName>
</protein>